<evidence type="ECO:0000313" key="2">
    <source>
        <dbReference type="EMBL" id="CAI9729262.1"/>
    </source>
</evidence>
<feature type="compositionally biased region" description="Basic and acidic residues" evidence="1">
    <location>
        <begin position="32"/>
        <end position="42"/>
    </location>
</feature>
<feature type="compositionally biased region" description="Polar residues" evidence="1">
    <location>
        <begin position="44"/>
        <end position="56"/>
    </location>
</feature>
<accession>A0AA36F9C9</accession>
<proteinExistence type="predicted"/>
<evidence type="ECO:0000313" key="3">
    <source>
        <dbReference type="Proteomes" id="UP001162480"/>
    </source>
</evidence>
<evidence type="ECO:0000256" key="1">
    <source>
        <dbReference type="SAM" id="MobiDB-lite"/>
    </source>
</evidence>
<feature type="compositionally biased region" description="Basic and acidic residues" evidence="1">
    <location>
        <begin position="57"/>
        <end position="75"/>
    </location>
</feature>
<dbReference type="AlphaFoldDB" id="A0AA36F9C9"/>
<feature type="compositionally biased region" description="Basic and acidic residues" evidence="1">
    <location>
        <begin position="148"/>
        <end position="158"/>
    </location>
</feature>
<feature type="region of interest" description="Disordered" evidence="1">
    <location>
        <begin position="133"/>
        <end position="158"/>
    </location>
</feature>
<protein>
    <submittedName>
        <fullName evidence="2">Uncharacterized protein</fullName>
    </submittedName>
</protein>
<dbReference type="EMBL" id="OX597823">
    <property type="protein sequence ID" value="CAI9729262.1"/>
    <property type="molecule type" value="Genomic_DNA"/>
</dbReference>
<feature type="region of interest" description="Disordered" evidence="1">
    <location>
        <begin position="1"/>
        <end position="78"/>
    </location>
</feature>
<name>A0AA36F9C9_OCTVU</name>
<organism evidence="2 3">
    <name type="scientific">Octopus vulgaris</name>
    <name type="common">Common octopus</name>
    <dbReference type="NCBI Taxonomy" id="6645"/>
    <lineage>
        <taxon>Eukaryota</taxon>
        <taxon>Metazoa</taxon>
        <taxon>Spiralia</taxon>
        <taxon>Lophotrochozoa</taxon>
        <taxon>Mollusca</taxon>
        <taxon>Cephalopoda</taxon>
        <taxon>Coleoidea</taxon>
        <taxon>Octopodiformes</taxon>
        <taxon>Octopoda</taxon>
        <taxon>Incirrata</taxon>
        <taxon>Octopodidae</taxon>
        <taxon>Octopus</taxon>
    </lineage>
</organism>
<sequence>MNKENILSSGKMTDEGSPSRETIVGSPTEKTMLSKKEMDASKLKTVTTVSESSPSGETEKGSSPSKEKKNEDKTKTYNFAAAAGRKTEEIKMEEIEFEKYKTMFKREGNSVIATLPQEKNYNIQIVYYKGEKNRKGDEGTSRKMPATDMERCGLRDMA</sequence>
<reference evidence="2" key="1">
    <citation type="submission" date="2023-08" db="EMBL/GenBank/DDBJ databases">
        <authorList>
            <person name="Alioto T."/>
            <person name="Alioto T."/>
            <person name="Gomez Garrido J."/>
        </authorList>
    </citation>
    <scope>NUCLEOTIDE SEQUENCE</scope>
</reference>
<gene>
    <name evidence="2" type="ORF">OCTVUL_1B002986</name>
</gene>
<dbReference type="Proteomes" id="UP001162480">
    <property type="component" value="Chromosome 10"/>
</dbReference>
<keyword evidence="3" id="KW-1185">Reference proteome</keyword>
<feature type="compositionally biased region" description="Polar residues" evidence="1">
    <location>
        <begin position="1"/>
        <end position="11"/>
    </location>
</feature>